<evidence type="ECO:0000256" key="3">
    <source>
        <dbReference type="ARBA" id="ARBA00022691"/>
    </source>
</evidence>
<dbReference type="InterPro" id="IPR029063">
    <property type="entry name" value="SAM-dependent_MTases_sf"/>
</dbReference>
<protein>
    <recommendedName>
        <fullName evidence="5">Release factor glutamine methyltransferase</fullName>
        <shortName evidence="5">RF MTase</shortName>
        <ecNumber evidence="5">2.1.1.297</ecNumber>
    </recommendedName>
    <alternativeName>
        <fullName evidence="5">N5-glutamine methyltransferase PrmC</fullName>
    </alternativeName>
    <alternativeName>
        <fullName evidence="5">Protein-(glutamine-N5) MTase PrmC</fullName>
    </alternativeName>
    <alternativeName>
        <fullName evidence="5">Protein-glutamine N-methyltransferase PrmC</fullName>
    </alternativeName>
</protein>
<comment type="caution">
    <text evidence="8">The sequence shown here is derived from an EMBL/GenBank/DDBJ whole genome shotgun (WGS) entry which is preliminary data.</text>
</comment>
<feature type="domain" description="Release factor glutamine methyltransferase N-terminal" evidence="7">
    <location>
        <begin position="5"/>
        <end position="75"/>
    </location>
</feature>
<dbReference type="CDD" id="cd02440">
    <property type="entry name" value="AdoMet_MTases"/>
    <property type="match status" value="1"/>
</dbReference>
<dbReference type="GO" id="GO:0032259">
    <property type="term" value="P:methylation"/>
    <property type="evidence" value="ECO:0007669"/>
    <property type="project" value="UniProtKB-KW"/>
</dbReference>
<dbReference type="AlphaFoldDB" id="A0A9D1EJ63"/>
<evidence type="ECO:0000256" key="2">
    <source>
        <dbReference type="ARBA" id="ARBA00022679"/>
    </source>
</evidence>
<accession>A0A9D1EJ63</accession>
<keyword evidence="3 5" id="KW-0949">S-adenosyl-L-methionine</keyword>
<keyword evidence="2 5" id="KW-0808">Transferase</keyword>
<evidence type="ECO:0000259" key="7">
    <source>
        <dbReference type="Pfam" id="PF17827"/>
    </source>
</evidence>
<dbReference type="EMBL" id="DVHU01000046">
    <property type="protein sequence ID" value="HIR92806.1"/>
    <property type="molecule type" value="Genomic_DNA"/>
</dbReference>
<evidence type="ECO:0000256" key="4">
    <source>
        <dbReference type="ARBA" id="ARBA00048391"/>
    </source>
</evidence>
<dbReference type="InterPro" id="IPR050320">
    <property type="entry name" value="N5-glutamine_MTase"/>
</dbReference>
<feature type="domain" description="Methyltransferase small" evidence="6">
    <location>
        <begin position="97"/>
        <end position="188"/>
    </location>
</feature>
<sequence>MSLRELLLWGQRTLEQGGIQDAPTDAWYCLEYICGISRACYYARSDAIIEDSKEEKYRELIEKRAAHIPLQQLLGEAWFCGSSFYVNEHVLIPRQDTEVLVEEAKRRVQSGDAVLDLCTGSGCVLLALMKACPGIAGTGTDISPEALAVARKNGERLGLKARWIQSDLFEQVEGVFQLITANPPYIASGVIPTLMEEVRDHEPLGALDGGPDGLDFYRKIVAQAGGRLTEGGWLCLEIGYDQGGALQELLEAAGYENIEIIRDLAGLDRVAVGQKSRGGYHV</sequence>
<comment type="caution">
    <text evidence="5">Lacks conserved residue(s) required for the propagation of feature annotation.</text>
</comment>
<dbReference type="PANTHER" id="PTHR18895:SF74">
    <property type="entry name" value="MTRF1L RELEASE FACTOR GLUTAMINE METHYLTRANSFERASE"/>
    <property type="match status" value="1"/>
</dbReference>
<dbReference type="Proteomes" id="UP000886841">
    <property type="component" value="Unassembled WGS sequence"/>
</dbReference>
<dbReference type="HAMAP" id="MF_02126">
    <property type="entry name" value="RF_methyltr_PrmC"/>
    <property type="match status" value="1"/>
</dbReference>
<feature type="binding site" evidence="5">
    <location>
        <begin position="182"/>
        <end position="185"/>
    </location>
    <ligand>
        <name>substrate</name>
    </ligand>
</feature>
<organism evidence="8 9">
    <name type="scientific">Candidatus Egerieimonas intestinavium</name>
    <dbReference type="NCBI Taxonomy" id="2840777"/>
    <lineage>
        <taxon>Bacteria</taxon>
        <taxon>Bacillati</taxon>
        <taxon>Bacillota</taxon>
        <taxon>Clostridia</taxon>
        <taxon>Lachnospirales</taxon>
        <taxon>Lachnospiraceae</taxon>
        <taxon>Lachnospiraceae incertae sedis</taxon>
        <taxon>Candidatus Egerieimonas</taxon>
    </lineage>
</organism>
<name>A0A9D1EJ63_9FIRM</name>
<dbReference type="InterPro" id="IPR019874">
    <property type="entry name" value="RF_methyltr_PrmC"/>
</dbReference>
<dbReference type="PANTHER" id="PTHR18895">
    <property type="entry name" value="HEMK METHYLTRANSFERASE"/>
    <property type="match status" value="1"/>
</dbReference>
<evidence type="ECO:0000259" key="6">
    <source>
        <dbReference type="Pfam" id="PF05175"/>
    </source>
</evidence>
<dbReference type="Pfam" id="PF05175">
    <property type="entry name" value="MTS"/>
    <property type="match status" value="1"/>
</dbReference>
<comment type="similarity">
    <text evidence="5">Belongs to the protein N5-glutamine methyltransferase family. PrmC subfamily.</text>
</comment>
<dbReference type="EC" id="2.1.1.297" evidence="5"/>
<dbReference type="NCBIfam" id="TIGR03534">
    <property type="entry name" value="RF_mod_PrmC"/>
    <property type="match status" value="1"/>
</dbReference>
<reference evidence="8" key="2">
    <citation type="journal article" date="2021" name="PeerJ">
        <title>Extensive microbial diversity within the chicken gut microbiome revealed by metagenomics and culture.</title>
        <authorList>
            <person name="Gilroy R."/>
            <person name="Ravi A."/>
            <person name="Getino M."/>
            <person name="Pursley I."/>
            <person name="Horton D.L."/>
            <person name="Alikhan N.F."/>
            <person name="Baker D."/>
            <person name="Gharbi K."/>
            <person name="Hall N."/>
            <person name="Watson M."/>
            <person name="Adriaenssens E.M."/>
            <person name="Foster-Nyarko E."/>
            <person name="Jarju S."/>
            <person name="Secka A."/>
            <person name="Antonio M."/>
            <person name="Oren A."/>
            <person name="Chaudhuri R.R."/>
            <person name="La Ragione R."/>
            <person name="Hildebrand F."/>
            <person name="Pallen M.J."/>
        </authorList>
    </citation>
    <scope>NUCLEOTIDE SEQUENCE</scope>
    <source>
        <strain evidence="8">ChiSxjej1B13-7041</strain>
    </source>
</reference>
<evidence type="ECO:0000313" key="9">
    <source>
        <dbReference type="Proteomes" id="UP000886841"/>
    </source>
</evidence>
<dbReference type="SUPFAM" id="SSF53335">
    <property type="entry name" value="S-adenosyl-L-methionine-dependent methyltransferases"/>
    <property type="match status" value="1"/>
</dbReference>
<comment type="function">
    <text evidence="5">Methylates the class 1 translation termination release factors RF1/PrfA and RF2/PrfB on the glutamine residue of the universally conserved GGQ motif.</text>
</comment>
<dbReference type="InterPro" id="IPR007848">
    <property type="entry name" value="Small_mtfrase_dom"/>
</dbReference>
<feature type="binding site" evidence="5">
    <location>
        <position position="182"/>
    </location>
    <ligand>
        <name>S-adenosyl-L-methionine</name>
        <dbReference type="ChEBI" id="CHEBI:59789"/>
    </ligand>
</feature>
<gene>
    <name evidence="5 8" type="primary">prmC</name>
    <name evidence="8" type="ORF">IAB98_05255</name>
</gene>
<dbReference type="GO" id="GO:0102559">
    <property type="term" value="F:peptide chain release factor N(5)-glutamine methyltransferase activity"/>
    <property type="evidence" value="ECO:0007669"/>
    <property type="project" value="UniProtKB-EC"/>
</dbReference>
<dbReference type="Gene3D" id="3.40.50.150">
    <property type="entry name" value="Vaccinia Virus protein VP39"/>
    <property type="match status" value="1"/>
</dbReference>
<keyword evidence="1 5" id="KW-0489">Methyltransferase</keyword>
<comment type="catalytic activity">
    <reaction evidence="4 5">
        <text>L-glutaminyl-[peptide chain release factor] + S-adenosyl-L-methionine = N(5)-methyl-L-glutaminyl-[peptide chain release factor] + S-adenosyl-L-homocysteine + H(+)</text>
        <dbReference type="Rhea" id="RHEA:42896"/>
        <dbReference type="Rhea" id="RHEA-COMP:10271"/>
        <dbReference type="Rhea" id="RHEA-COMP:10272"/>
        <dbReference type="ChEBI" id="CHEBI:15378"/>
        <dbReference type="ChEBI" id="CHEBI:30011"/>
        <dbReference type="ChEBI" id="CHEBI:57856"/>
        <dbReference type="ChEBI" id="CHEBI:59789"/>
        <dbReference type="ChEBI" id="CHEBI:61891"/>
        <dbReference type="EC" id="2.1.1.297"/>
    </reaction>
</comment>
<dbReference type="NCBIfam" id="TIGR00536">
    <property type="entry name" value="hemK_fam"/>
    <property type="match status" value="1"/>
</dbReference>
<evidence type="ECO:0000256" key="5">
    <source>
        <dbReference type="HAMAP-Rule" id="MF_02126"/>
    </source>
</evidence>
<feature type="binding site" evidence="5">
    <location>
        <position position="141"/>
    </location>
    <ligand>
        <name>S-adenosyl-L-methionine</name>
        <dbReference type="ChEBI" id="CHEBI:59789"/>
    </ligand>
</feature>
<dbReference type="Gene3D" id="1.10.8.10">
    <property type="entry name" value="DNA helicase RuvA subunit, C-terminal domain"/>
    <property type="match status" value="1"/>
</dbReference>
<reference evidence="8" key="1">
    <citation type="submission" date="2020-10" db="EMBL/GenBank/DDBJ databases">
        <authorList>
            <person name="Gilroy R."/>
        </authorList>
    </citation>
    <scope>NUCLEOTIDE SEQUENCE</scope>
    <source>
        <strain evidence="8">ChiSxjej1B13-7041</strain>
    </source>
</reference>
<dbReference type="Pfam" id="PF17827">
    <property type="entry name" value="PrmC_N"/>
    <property type="match status" value="1"/>
</dbReference>
<evidence type="ECO:0000256" key="1">
    <source>
        <dbReference type="ARBA" id="ARBA00022603"/>
    </source>
</evidence>
<dbReference type="InterPro" id="IPR004556">
    <property type="entry name" value="HemK-like"/>
</dbReference>
<dbReference type="InterPro" id="IPR040758">
    <property type="entry name" value="PrmC_N"/>
</dbReference>
<evidence type="ECO:0000313" key="8">
    <source>
        <dbReference type="EMBL" id="HIR92806.1"/>
    </source>
</evidence>
<proteinExistence type="inferred from homology"/>